<dbReference type="AlphaFoldDB" id="A0A382HZW5"/>
<evidence type="ECO:0000313" key="1">
    <source>
        <dbReference type="EMBL" id="SVB92954.1"/>
    </source>
</evidence>
<organism evidence="1">
    <name type="scientific">marine metagenome</name>
    <dbReference type="NCBI Taxonomy" id="408172"/>
    <lineage>
        <taxon>unclassified sequences</taxon>
        <taxon>metagenomes</taxon>
        <taxon>ecological metagenomes</taxon>
    </lineage>
</organism>
<accession>A0A382HZW5</accession>
<reference evidence="1" key="1">
    <citation type="submission" date="2018-05" db="EMBL/GenBank/DDBJ databases">
        <authorList>
            <person name="Lanie J.A."/>
            <person name="Ng W.-L."/>
            <person name="Kazmierczak K.M."/>
            <person name="Andrzejewski T.M."/>
            <person name="Davidsen T.M."/>
            <person name="Wayne K.J."/>
            <person name="Tettelin H."/>
            <person name="Glass J.I."/>
            <person name="Rusch D."/>
            <person name="Podicherti R."/>
            <person name="Tsui H.-C.T."/>
            <person name="Winkler M.E."/>
        </authorList>
    </citation>
    <scope>NUCLEOTIDE SEQUENCE</scope>
</reference>
<sequence length="157" mass="17839">MERYQIHCEHSVSACNTVRLYTHVRRFYAFKQVLNYFIGLFRRNPRILCAYREFSWFHPVLSCPTRSYFCCDVLGRAVKSNNIHLKSGIPSYNLQAGGSSSSPATNVFTINYYVNNMLGPQQSGRFFVCASFAAKRMGSRSDHGSLLGSKNGVFDKP</sequence>
<dbReference type="EMBL" id="UINC01064364">
    <property type="protein sequence ID" value="SVB92954.1"/>
    <property type="molecule type" value="Genomic_DNA"/>
</dbReference>
<protein>
    <submittedName>
        <fullName evidence="1">Uncharacterized protein</fullName>
    </submittedName>
</protein>
<name>A0A382HZW5_9ZZZZ</name>
<proteinExistence type="predicted"/>
<gene>
    <name evidence="1" type="ORF">METZ01_LOCUS245808</name>
</gene>